<dbReference type="Gene3D" id="1.10.510.10">
    <property type="entry name" value="Transferase(Phosphotransferase) domain 1"/>
    <property type="match status" value="1"/>
</dbReference>
<comment type="subcellular location">
    <subcellularLocation>
        <location evidence="11">Spore membrane</location>
        <topology evidence="11">Single-pass type II membrane protein</topology>
    </subcellularLocation>
</comment>
<keyword evidence="3" id="KW-0309">Germination</keyword>
<dbReference type="RefSeq" id="WP_204517122.1">
    <property type="nucleotide sequence ID" value="NZ_BAABIN010000015.1"/>
</dbReference>
<dbReference type="Pfam" id="PF00069">
    <property type="entry name" value="Pkinase"/>
    <property type="match status" value="1"/>
</dbReference>
<dbReference type="EC" id="2.7.11.1" evidence="1"/>
<dbReference type="PROSITE" id="PS50011">
    <property type="entry name" value="PROTEIN_KINASE_DOM"/>
    <property type="match status" value="1"/>
</dbReference>
<feature type="domain" description="PASTA" evidence="16">
    <location>
        <begin position="357"/>
        <end position="422"/>
    </location>
</feature>
<dbReference type="GO" id="GO:0005524">
    <property type="term" value="F:ATP binding"/>
    <property type="evidence" value="ECO:0007669"/>
    <property type="project" value="UniProtKB-UniRule"/>
</dbReference>
<evidence type="ECO:0000256" key="10">
    <source>
        <dbReference type="ARBA" id="ARBA00048679"/>
    </source>
</evidence>
<dbReference type="PANTHER" id="PTHR43289">
    <property type="entry name" value="MITOGEN-ACTIVATED PROTEIN KINASE KINASE KINASE 20-RELATED"/>
    <property type="match status" value="1"/>
</dbReference>
<reference evidence="17" key="1">
    <citation type="submission" date="2021-01" db="EMBL/GenBank/DDBJ databases">
        <title>Genomic Encyclopedia of Type Strains, Phase IV (KMG-IV): sequencing the most valuable type-strain genomes for metagenomic binning, comparative biology and taxonomic classification.</title>
        <authorList>
            <person name="Goeker M."/>
        </authorList>
    </citation>
    <scope>NUCLEOTIDE SEQUENCE</scope>
    <source>
        <strain evidence="17">DSM 25523</strain>
    </source>
</reference>
<evidence type="ECO:0000256" key="9">
    <source>
        <dbReference type="ARBA" id="ARBA00047899"/>
    </source>
</evidence>
<evidence type="ECO:0000256" key="12">
    <source>
        <dbReference type="ARBA" id="ARBA00070041"/>
    </source>
</evidence>
<evidence type="ECO:0000256" key="14">
    <source>
        <dbReference type="SAM" id="Phobius"/>
    </source>
</evidence>
<evidence type="ECO:0000256" key="13">
    <source>
        <dbReference type="PROSITE-ProRule" id="PRU10141"/>
    </source>
</evidence>
<dbReference type="PROSITE" id="PS51178">
    <property type="entry name" value="PASTA"/>
    <property type="match status" value="2"/>
</dbReference>
<evidence type="ECO:0000256" key="11">
    <source>
        <dbReference type="ARBA" id="ARBA00060432"/>
    </source>
</evidence>
<feature type="binding site" evidence="13">
    <location>
        <position position="39"/>
    </location>
    <ligand>
        <name>ATP</name>
        <dbReference type="ChEBI" id="CHEBI:30616"/>
    </ligand>
</feature>
<evidence type="ECO:0000256" key="5">
    <source>
        <dbReference type="ARBA" id="ARBA00022741"/>
    </source>
</evidence>
<dbReference type="NCBIfam" id="NF033483">
    <property type="entry name" value="PknB_PASTA_kin"/>
    <property type="match status" value="1"/>
</dbReference>
<gene>
    <name evidence="17" type="ORF">JOD01_001001</name>
</gene>
<keyword evidence="4 17" id="KW-0808">Transferase</keyword>
<evidence type="ECO:0000256" key="4">
    <source>
        <dbReference type="ARBA" id="ARBA00022679"/>
    </source>
</evidence>
<name>A0A938XS80_9BACL</name>
<dbReference type="PROSITE" id="PS00108">
    <property type="entry name" value="PROTEIN_KINASE_ST"/>
    <property type="match status" value="1"/>
</dbReference>
<keyword evidence="14" id="KW-0472">Membrane</keyword>
<comment type="caution">
    <text evidence="17">The sequence shown here is derived from an EMBL/GenBank/DDBJ whole genome shotgun (WGS) entry which is preliminary data.</text>
</comment>
<dbReference type="GO" id="GO:0004674">
    <property type="term" value="F:protein serine/threonine kinase activity"/>
    <property type="evidence" value="ECO:0007669"/>
    <property type="project" value="UniProtKB-KW"/>
</dbReference>
<evidence type="ECO:0000256" key="1">
    <source>
        <dbReference type="ARBA" id="ARBA00012513"/>
    </source>
</evidence>
<dbReference type="SMART" id="SM00740">
    <property type="entry name" value="PASTA"/>
    <property type="match status" value="3"/>
</dbReference>
<dbReference type="SUPFAM" id="SSF56112">
    <property type="entry name" value="Protein kinase-like (PK-like)"/>
    <property type="match status" value="1"/>
</dbReference>
<dbReference type="AlphaFoldDB" id="A0A938XS80"/>
<keyword evidence="14" id="KW-0812">Transmembrane</keyword>
<keyword evidence="18" id="KW-1185">Reference proteome</keyword>
<proteinExistence type="predicted"/>
<dbReference type="CDD" id="cd14014">
    <property type="entry name" value="STKc_PknB_like"/>
    <property type="match status" value="1"/>
</dbReference>
<evidence type="ECO:0000256" key="2">
    <source>
        <dbReference type="ARBA" id="ARBA00022527"/>
    </source>
</evidence>
<dbReference type="CDD" id="cd06577">
    <property type="entry name" value="PASTA_pknB"/>
    <property type="match status" value="3"/>
</dbReference>
<accession>A0A938XS80</accession>
<dbReference type="EMBL" id="JAFBEB010000002">
    <property type="protein sequence ID" value="MBM7589403.1"/>
    <property type="molecule type" value="Genomic_DNA"/>
</dbReference>
<protein>
    <recommendedName>
        <fullName evidence="12">Serine/threonine-protein kinase PrkC</fullName>
        <ecNumber evidence="1">2.7.11.1</ecNumber>
    </recommendedName>
</protein>
<keyword evidence="2" id="KW-0723">Serine/threonine-protein kinase</keyword>
<organism evidence="17 18">
    <name type="scientific">Brevibacillus fulvus</name>
    <dbReference type="NCBI Taxonomy" id="1125967"/>
    <lineage>
        <taxon>Bacteria</taxon>
        <taxon>Bacillati</taxon>
        <taxon>Bacillota</taxon>
        <taxon>Bacilli</taxon>
        <taxon>Bacillales</taxon>
        <taxon>Paenibacillaceae</taxon>
        <taxon>Brevibacillus</taxon>
    </lineage>
</organism>
<evidence type="ECO:0000259" key="16">
    <source>
        <dbReference type="PROSITE" id="PS51178"/>
    </source>
</evidence>
<keyword evidence="8" id="KW-0735">Signal-anchor</keyword>
<keyword evidence="7 13" id="KW-0067">ATP-binding</keyword>
<dbReference type="Pfam" id="PF03793">
    <property type="entry name" value="PASTA"/>
    <property type="match status" value="3"/>
</dbReference>
<dbReference type="GO" id="GO:0007165">
    <property type="term" value="P:signal transduction"/>
    <property type="evidence" value="ECO:0007669"/>
    <property type="project" value="UniProtKB-ARBA"/>
</dbReference>
<sequence>MEIQRLGGRYQLEERIGGGGMAIVYRAKDLILNRPVAVKVLRPQYGYDEDFVNRFRREAQAVASLSHPNVVAVYDVGQDEDTHYMVMEYIEGSTLKDLINKYGALPVEEAVRIAVQVCDALDHAHQNKIIHRDIKPHNIMIGKNGRVKVTDFGIARAVTSATITHTNSVLGSVHYFSPEQARGGITAEKSDIYSLGIVLYEMVTGQLPFSGDSPISVALKHLQEPLPEPRTVNPRIPQSVENVILKALVKNPLLRYNSARDMLLDLETCLSPERRNEAKVTFPEEDEEQTRVYPAITEEMMRQAQFDRTGSRSQSYEEDEEPKPKKWWVKAMFWLVGAAAFVLLTIFGISMLNSLLEKPEINVPAVTGVEVELAVQQIRSANLVPQVIEQYNAAKEGTVFKQDPSPPLRAKENSTVLLYVSKGKQKVPMPSLVSLDRSNAENTLLQRGFTKENIHFEEQEDESVDPGKVMSQEPDAQVEVVPGETEVHLVISKQKEYVTMPDLSGKSLDEAKVVLYNAGLTAGEVTYEASYETDKADIVLSTRPYDPKMKVPAGMAVPLQVSNGQLPNDAKIGTTPVYIELVPGETAQIKITVSDARGKDQLFVDETISESKPYQVPLVLSPQKDGTVVVMKNGEQYQKFDIQYSSLP</sequence>
<keyword evidence="6 17" id="KW-0418">Kinase</keyword>
<dbReference type="InterPro" id="IPR017441">
    <property type="entry name" value="Protein_kinase_ATP_BS"/>
</dbReference>
<dbReference type="GO" id="GO:0071224">
    <property type="term" value="P:cellular response to peptidoglycan"/>
    <property type="evidence" value="ECO:0007669"/>
    <property type="project" value="UniProtKB-ARBA"/>
</dbReference>
<dbReference type="Proteomes" id="UP000717624">
    <property type="component" value="Unassembled WGS sequence"/>
</dbReference>
<dbReference type="PROSITE" id="PS00107">
    <property type="entry name" value="PROTEIN_KINASE_ATP"/>
    <property type="match status" value="1"/>
</dbReference>
<dbReference type="InterPro" id="IPR000719">
    <property type="entry name" value="Prot_kinase_dom"/>
</dbReference>
<evidence type="ECO:0000256" key="7">
    <source>
        <dbReference type="ARBA" id="ARBA00022840"/>
    </source>
</evidence>
<comment type="catalytic activity">
    <reaction evidence="10">
        <text>L-seryl-[protein] + ATP = O-phospho-L-seryl-[protein] + ADP + H(+)</text>
        <dbReference type="Rhea" id="RHEA:17989"/>
        <dbReference type="Rhea" id="RHEA-COMP:9863"/>
        <dbReference type="Rhea" id="RHEA-COMP:11604"/>
        <dbReference type="ChEBI" id="CHEBI:15378"/>
        <dbReference type="ChEBI" id="CHEBI:29999"/>
        <dbReference type="ChEBI" id="CHEBI:30616"/>
        <dbReference type="ChEBI" id="CHEBI:83421"/>
        <dbReference type="ChEBI" id="CHEBI:456216"/>
        <dbReference type="EC" id="2.7.11.1"/>
    </reaction>
</comment>
<dbReference type="InterPro" id="IPR011009">
    <property type="entry name" value="Kinase-like_dom_sf"/>
</dbReference>
<comment type="catalytic activity">
    <reaction evidence="9">
        <text>L-threonyl-[protein] + ATP = O-phospho-L-threonyl-[protein] + ADP + H(+)</text>
        <dbReference type="Rhea" id="RHEA:46608"/>
        <dbReference type="Rhea" id="RHEA-COMP:11060"/>
        <dbReference type="Rhea" id="RHEA-COMP:11605"/>
        <dbReference type="ChEBI" id="CHEBI:15378"/>
        <dbReference type="ChEBI" id="CHEBI:30013"/>
        <dbReference type="ChEBI" id="CHEBI:30616"/>
        <dbReference type="ChEBI" id="CHEBI:61977"/>
        <dbReference type="ChEBI" id="CHEBI:456216"/>
        <dbReference type="EC" id="2.7.11.1"/>
    </reaction>
</comment>
<evidence type="ECO:0000259" key="15">
    <source>
        <dbReference type="PROSITE" id="PS50011"/>
    </source>
</evidence>
<keyword evidence="5 13" id="KW-0547">Nucleotide-binding</keyword>
<evidence type="ECO:0000313" key="17">
    <source>
        <dbReference type="EMBL" id="MBM7589403.1"/>
    </source>
</evidence>
<evidence type="ECO:0000313" key="18">
    <source>
        <dbReference type="Proteomes" id="UP000717624"/>
    </source>
</evidence>
<dbReference type="FunFam" id="1.10.510.10:FF:000021">
    <property type="entry name" value="Serine/threonine protein kinase"/>
    <property type="match status" value="1"/>
</dbReference>
<feature type="domain" description="Protein kinase" evidence="15">
    <location>
        <begin position="10"/>
        <end position="270"/>
    </location>
</feature>
<keyword evidence="14" id="KW-1133">Transmembrane helix</keyword>
<evidence type="ECO:0000256" key="8">
    <source>
        <dbReference type="ARBA" id="ARBA00022968"/>
    </source>
</evidence>
<dbReference type="Gene3D" id="3.30.200.20">
    <property type="entry name" value="Phosphorylase Kinase, domain 1"/>
    <property type="match status" value="1"/>
</dbReference>
<dbReference type="InterPro" id="IPR005543">
    <property type="entry name" value="PASTA_dom"/>
</dbReference>
<feature type="transmembrane region" description="Helical" evidence="14">
    <location>
        <begin position="331"/>
        <end position="352"/>
    </location>
</feature>
<dbReference type="Gene3D" id="3.30.10.20">
    <property type="match status" value="3"/>
</dbReference>
<evidence type="ECO:0000256" key="6">
    <source>
        <dbReference type="ARBA" id="ARBA00022777"/>
    </source>
</evidence>
<evidence type="ECO:0000256" key="3">
    <source>
        <dbReference type="ARBA" id="ARBA00022544"/>
    </source>
</evidence>
<dbReference type="PANTHER" id="PTHR43289:SF34">
    <property type="entry name" value="SERINE_THREONINE-PROTEIN KINASE YBDM-RELATED"/>
    <property type="match status" value="1"/>
</dbReference>
<dbReference type="GO" id="GO:0009847">
    <property type="term" value="P:spore germination"/>
    <property type="evidence" value="ECO:0007669"/>
    <property type="project" value="UniProtKB-ARBA"/>
</dbReference>
<feature type="domain" description="PASTA" evidence="16">
    <location>
        <begin position="423"/>
        <end position="493"/>
    </location>
</feature>
<dbReference type="SMART" id="SM00220">
    <property type="entry name" value="S_TKc"/>
    <property type="match status" value="1"/>
</dbReference>
<dbReference type="FunFam" id="3.30.200.20:FF:000035">
    <property type="entry name" value="Serine/threonine protein kinase Stk1"/>
    <property type="match status" value="1"/>
</dbReference>
<dbReference type="InterPro" id="IPR008271">
    <property type="entry name" value="Ser/Thr_kinase_AS"/>
</dbReference>